<proteinExistence type="predicted"/>
<protein>
    <submittedName>
        <fullName evidence="2">Uncharacterized protein</fullName>
    </submittedName>
</protein>
<feature type="transmembrane region" description="Helical" evidence="1">
    <location>
        <begin position="64"/>
        <end position="85"/>
    </location>
</feature>
<keyword evidence="1" id="KW-1133">Transmembrane helix</keyword>
<evidence type="ECO:0000256" key="1">
    <source>
        <dbReference type="SAM" id="Phobius"/>
    </source>
</evidence>
<accession>A0A8D9FCN6</accession>
<evidence type="ECO:0000313" key="2">
    <source>
        <dbReference type="EMBL" id="CAG6785187.1"/>
    </source>
</evidence>
<feature type="transmembrane region" description="Helical" evidence="1">
    <location>
        <begin position="12"/>
        <end position="31"/>
    </location>
</feature>
<dbReference type="AlphaFoldDB" id="A0A8D9FCN6"/>
<name>A0A8D9FCN6_9HEMI</name>
<sequence>MFTPPDASSLPYLLSFAFSNCLPFYFLSLLLSPPSLFVSVPVSLPLFVSVPVFLPLFVSVPVPLPLFLSVCLCLSLLSLLLSLLLPPPSVHNSLDITTFPFINVEI</sequence>
<feature type="transmembrane region" description="Helical" evidence="1">
    <location>
        <begin position="38"/>
        <end position="58"/>
    </location>
</feature>
<reference evidence="2" key="1">
    <citation type="submission" date="2021-05" db="EMBL/GenBank/DDBJ databases">
        <authorList>
            <person name="Alioto T."/>
            <person name="Alioto T."/>
            <person name="Gomez Garrido J."/>
        </authorList>
    </citation>
    <scope>NUCLEOTIDE SEQUENCE</scope>
</reference>
<organism evidence="2">
    <name type="scientific">Cacopsylla melanoneura</name>
    <dbReference type="NCBI Taxonomy" id="428564"/>
    <lineage>
        <taxon>Eukaryota</taxon>
        <taxon>Metazoa</taxon>
        <taxon>Ecdysozoa</taxon>
        <taxon>Arthropoda</taxon>
        <taxon>Hexapoda</taxon>
        <taxon>Insecta</taxon>
        <taxon>Pterygota</taxon>
        <taxon>Neoptera</taxon>
        <taxon>Paraneoptera</taxon>
        <taxon>Hemiptera</taxon>
        <taxon>Sternorrhyncha</taxon>
        <taxon>Psylloidea</taxon>
        <taxon>Psyllidae</taxon>
        <taxon>Psyllinae</taxon>
        <taxon>Cacopsylla</taxon>
    </lineage>
</organism>
<keyword evidence="1" id="KW-0472">Membrane</keyword>
<dbReference type="EMBL" id="HBUF01642184">
    <property type="protein sequence ID" value="CAG6785187.1"/>
    <property type="molecule type" value="Transcribed_RNA"/>
</dbReference>
<keyword evidence="1" id="KW-0812">Transmembrane</keyword>